<protein>
    <recommendedName>
        <fullName evidence="12">Knottin scorpion toxin-like domain-containing protein</fullName>
    </recommendedName>
</protein>
<evidence type="ECO:0000256" key="9">
    <source>
        <dbReference type="SAM" id="SignalP"/>
    </source>
</evidence>
<evidence type="ECO:0000256" key="4">
    <source>
        <dbReference type="ARBA" id="ARBA00022529"/>
    </source>
</evidence>
<evidence type="ECO:0000256" key="6">
    <source>
        <dbReference type="ARBA" id="ARBA00022729"/>
    </source>
</evidence>
<keyword evidence="7" id="KW-0611">Plant defense</keyword>
<comment type="similarity">
    <text evidence="2">Belongs to the DEFL family.</text>
</comment>
<keyword evidence="3" id="KW-0964">Secreted</keyword>
<keyword evidence="4" id="KW-0929">Antimicrobial</keyword>
<evidence type="ECO:0000256" key="7">
    <source>
        <dbReference type="ARBA" id="ARBA00022821"/>
    </source>
</evidence>
<sequence length="75" mass="8351">MTKSTVFAIFMIVLVIGMMMNVTQGQEMCRDLLMRSQNCNAGECAALCKKKWNGNGLCFPNVYLKSCLCTFPCKA</sequence>
<dbReference type="GO" id="GO:0005576">
    <property type="term" value="C:extracellular region"/>
    <property type="evidence" value="ECO:0007669"/>
    <property type="project" value="UniProtKB-SubCell"/>
</dbReference>
<evidence type="ECO:0000313" key="10">
    <source>
        <dbReference type="EMBL" id="EOA11987.1"/>
    </source>
</evidence>
<keyword evidence="6 9" id="KW-0732">Signal</keyword>
<evidence type="ECO:0000313" key="11">
    <source>
        <dbReference type="Proteomes" id="UP000029121"/>
    </source>
</evidence>
<dbReference type="PANTHER" id="PTHR33830:SF10">
    <property type="entry name" value="DEFENSIN-LIKE PROTEIN 122-RELATED"/>
    <property type="match status" value="1"/>
</dbReference>
<evidence type="ECO:0000256" key="1">
    <source>
        <dbReference type="ARBA" id="ARBA00004613"/>
    </source>
</evidence>
<dbReference type="AlphaFoldDB" id="R0ESK2"/>
<evidence type="ECO:0000256" key="3">
    <source>
        <dbReference type="ARBA" id="ARBA00022525"/>
    </source>
</evidence>
<keyword evidence="8" id="KW-1015">Disulfide bond</keyword>
<evidence type="ECO:0000256" key="2">
    <source>
        <dbReference type="ARBA" id="ARBA00006722"/>
    </source>
</evidence>
<name>R0ESK2_9BRAS</name>
<reference evidence="11" key="1">
    <citation type="journal article" date="2013" name="Nat. Genet.">
        <title>The Capsella rubella genome and the genomic consequences of rapid mating system evolution.</title>
        <authorList>
            <person name="Slotte T."/>
            <person name="Hazzouri K.M."/>
            <person name="Agren J.A."/>
            <person name="Koenig D."/>
            <person name="Maumus F."/>
            <person name="Guo Y.L."/>
            <person name="Steige K."/>
            <person name="Platts A.E."/>
            <person name="Escobar J.S."/>
            <person name="Newman L.K."/>
            <person name="Wang W."/>
            <person name="Mandakova T."/>
            <person name="Vello E."/>
            <person name="Smith L.M."/>
            <person name="Henz S.R."/>
            <person name="Steffen J."/>
            <person name="Takuno S."/>
            <person name="Brandvain Y."/>
            <person name="Coop G."/>
            <person name="Andolfatto P."/>
            <person name="Hu T.T."/>
            <person name="Blanchette M."/>
            <person name="Clark R.M."/>
            <person name="Quesneville H."/>
            <person name="Nordborg M."/>
            <person name="Gaut B.S."/>
            <person name="Lysak M.A."/>
            <person name="Jenkins J."/>
            <person name="Grimwood J."/>
            <person name="Chapman J."/>
            <person name="Prochnik S."/>
            <person name="Shu S."/>
            <person name="Rokhsar D."/>
            <person name="Schmutz J."/>
            <person name="Weigel D."/>
            <person name="Wright S.I."/>
        </authorList>
    </citation>
    <scope>NUCLEOTIDE SEQUENCE [LARGE SCALE GENOMIC DNA]</scope>
    <source>
        <strain evidence="11">cv. Monte Gargano</strain>
    </source>
</reference>
<evidence type="ECO:0000256" key="8">
    <source>
        <dbReference type="ARBA" id="ARBA00023157"/>
    </source>
</evidence>
<accession>R0ESK2</accession>
<dbReference type="OrthoDB" id="1032701at2759"/>
<organism evidence="10 11">
    <name type="scientific">Capsella rubella</name>
    <dbReference type="NCBI Taxonomy" id="81985"/>
    <lineage>
        <taxon>Eukaryota</taxon>
        <taxon>Viridiplantae</taxon>
        <taxon>Streptophyta</taxon>
        <taxon>Embryophyta</taxon>
        <taxon>Tracheophyta</taxon>
        <taxon>Spermatophyta</taxon>
        <taxon>Magnoliopsida</taxon>
        <taxon>eudicotyledons</taxon>
        <taxon>Gunneridae</taxon>
        <taxon>Pentapetalae</taxon>
        <taxon>rosids</taxon>
        <taxon>malvids</taxon>
        <taxon>Brassicales</taxon>
        <taxon>Brassicaceae</taxon>
        <taxon>Camelineae</taxon>
        <taxon>Capsella</taxon>
    </lineage>
</organism>
<evidence type="ECO:0008006" key="12">
    <source>
        <dbReference type="Google" id="ProtNLM"/>
    </source>
</evidence>
<dbReference type="InterPro" id="IPR010851">
    <property type="entry name" value="DEFL"/>
</dbReference>
<feature type="signal peptide" evidence="9">
    <location>
        <begin position="1"/>
        <end position="25"/>
    </location>
</feature>
<gene>
    <name evidence="10" type="ORF">CARUB_v10012713mg</name>
</gene>
<proteinExistence type="inferred from homology"/>
<keyword evidence="5" id="KW-0295">Fungicide</keyword>
<dbReference type="Pfam" id="PF07333">
    <property type="entry name" value="SLR1-BP"/>
    <property type="match status" value="1"/>
</dbReference>
<dbReference type="GO" id="GO:0050832">
    <property type="term" value="P:defense response to fungus"/>
    <property type="evidence" value="ECO:0007669"/>
    <property type="project" value="UniProtKB-KW"/>
</dbReference>
<dbReference type="Proteomes" id="UP000029121">
    <property type="component" value="Unassembled WGS sequence"/>
</dbReference>
<evidence type="ECO:0000256" key="5">
    <source>
        <dbReference type="ARBA" id="ARBA00022577"/>
    </source>
</evidence>
<dbReference type="GO" id="GO:0031640">
    <property type="term" value="P:killing of cells of another organism"/>
    <property type="evidence" value="ECO:0007669"/>
    <property type="project" value="UniProtKB-KW"/>
</dbReference>
<dbReference type="PANTHER" id="PTHR33830">
    <property type="entry name" value="DEFENSIN-LIKE PROTEIN 184-RELATED"/>
    <property type="match status" value="1"/>
</dbReference>
<keyword evidence="11" id="KW-1185">Reference proteome</keyword>
<dbReference type="KEGG" id="crb:17874219"/>
<comment type="subcellular location">
    <subcellularLocation>
        <location evidence="1">Secreted</location>
    </subcellularLocation>
</comment>
<dbReference type="EMBL" id="KB871029">
    <property type="protein sequence ID" value="EOA11987.1"/>
    <property type="molecule type" value="Genomic_DNA"/>
</dbReference>
<feature type="chain" id="PRO_5004341282" description="Knottin scorpion toxin-like domain-containing protein" evidence="9">
    <location>
        <begin position="26"/>
        <end position="75"/>
    </location>
</feature>